<dbReference type="EMBL" id="AAQM03000254">
    <property type="protein sequence ID" value="EPR58752.1"/>
    <property type="molecule type" value="Genomic_DNA"/>
</dbReference>
<sequence length="113" mass="13108">MEEQRERQSSSWEGERLERRNDQRGKILRLGRREETITNRGKEQRRREGVESSERPRKGEVPFATVFTKPDTRGPRFLLLSSLVSRDSKTLQPCFFPGACRGVRTPGTPGLHR</sequence>
<reference evidence="2 3" key="2">
    <citation type="submission" date="2013-05" db="EMBL/GenBank/DDBJ databases">
        <authorList>
            <person name="Sibley D."/>
            <person name="Venepally P."/>
            <person name="Karamycheva S."/>
            <person name="Hadjithomas M."/>
            <person name="Khan A."/>
            <person name="Brunk B."/>
            <person name="Roos D."/>
            <person name="Caler E."/>
            <person name="Lorenzi H."/>
        </authorList>
    </citation>
    <scope>NUCLEOTIDE SEQUENCE [LARGE SCALE GENOMIC DNA]</scope>
    <source>
        <strain evidence="2 3">GT1</strain>
    </source>
</reference>
<proteinExistence type="predicted"/>
<dbReference type="AlphaFoldDB" id="S7UM85"/>
<dbReference type="VEuPathDB" id="ToxoDB:TGGT1_410300"/>
<comment type="caution">
    <text evidence="2">The sequence shown here is derived from an EMBL/GenBank/DDBJ whole genome shotgun (WGS) entry which is preliminary data.</text>
</comment>
<feature type="compositionally biased region" description="Basic and acidic residues" evidence="1">
    <location>
        <begin position="1"/>
        <end position="60"/>
    </location>
</feature>
<accession>S7UM85</accession>
<dbReference type="Proteomes" id="UP000005641">
    <property type="component" value="Unassembled WGS sequence"/>
</dbReference>
<gene>
    <name evidence="2" type="ORF">TGGT1_410300</name>
</gene>
<organism evidence="2 3">
    <name type="scientific">Toxoplasma gondii (strain ATCC 50853 / GT1)</name>
    <dbReference type="NCBI Taxonomy" id="507601"/>
    <lineage>
        <taxon>Eukaryota</taxon>
        <taxon>Sar</taxon>
        <taxon>Alveolata</taxon>
        <taxon>Apicomplexa</taxon>
        <taxon>Conoidasida</taxon>
        <taxon>Coccidia</taxon>
        <taxon>Eucoccidiorida</taxon>
        <taxon>Eimeriorina</taxon>
        <taxon>Sarcocystidae</taxon>
        <taxon>Toxoplasma</taxon>
    </lineage>
</organism>
<evidence type="ECO:0000313" key="2">
    <source>
        <dbReference type="EMBL" id="EPR58752.1"/>
    </source>
</evidence>
<feature type="region of interest" description="Disordered" evidence="1">
    <location>
        <begin position="1"/>
        <end position="62"/>
    </location>
</feature>
<evidence type="ECO:0000313" key="3">
    <source>
        <dbReference type="Proteomes" id="UP000005641"/>
    </source>
</evidence>
<protein>
    <submittedName>
        <fullName evidence="2">Uncharacterized protein</fullName>
    </submittedName>
</protein>
<name>S7UM85_TOXGG</name>
<evidence type="ECO:0000256" key="1">
    <source>
        <dbReference type="SAM" id="MobiDB-lite"/>
    </source>
</evidence>
<reference evidence="2 3" key="1">
    <citation type="submission" date="2006-05" db="EMBL/GenBank/DDBJ databases">
        <authorList>
            <person name="Paulsen I."/>
        </authorList>
    </citation>
    <scope>NUCLEOTIDE SEQUENCE [LARGE SCALE GENOMIC DNA]</scope>
    <source>
        <strain evidence="2 3">GT1</strain>
    </source>
</reference>